<evidence type="ECO:0000313" key="1">
    <source>
        <dbReference type="EMBL" id="MVM36265.1"/>
    </source>
</evidence>
<protein>
    <submittedName>
        <fullName evidence="1">Uncharacterized protein</fullName>
    </submittedName>
</protein>
<sequence>MIYYQLGKNVDPKVVGVSHGAGQLKVSNTFNELNKWHYEIFHQKPQESWKNWAKYELYAPKTLVGLILEEGAKLTDFIDDGLRGFFVNDRLKAILEEAHLPNHKFLPTIFTKEKTGQPVEGYWHFVYDMETGENTVNFSQSEYNLKYHKQKFGEDFTVSINTYQDYMNVFYQTGRAIATSLLVFNSSFDQELDIFGTQFLSTQKAYISERLFKRWQEANITGYIARLPAESRLRAERLGLNHCELVF</sequence>
<reference evidence="1 2" key="1">
    <citation type="submission" date="2019-12" db="EMBL/GenBank/DDBJ databases">
        <title>Spirosoma sp. HMF4905 genome sequencing and assembly.</title>
        <authorList>
            <person name="Kang H."/>
            <person name="Cha I."/>
            <person name="Kim H."/>
            <person name="Joh K."/>
        </authorList>
    </citation>
    <scope>NUCLEOTIDE SEQUENCE [LARGE SCALE GENOMIC DNA]</scope>
    <source>
        <strain evidence="1 2">HMF4905</strain>
    </source>
</reference>
<dbReference type="Proteomes" id="UP000436006">
    <property type="component" value="Unassembled WGS sequence"/>
</dbReference>
<proteinExistence type="predicted"/>
<evidence type="ECO:0000313" key="2">
    <source>
        <dbReference type="Proteomes" id="UP000436006"/>
    </source>
</evidence>
<dbReference type="EMBL" id="WPIN01000036">
    <property type="protein sequence ID" value="MVM36265.1"/>
    <property type="molecule type" value="Genomic_DNA"/>
</dbReference>
<accession>A0A7K1SR24</accession>
<comment type="caution">
    <text evidence="1">The sequence shown here is derived from an EMBL/GenBank/DDBJ whole genome shotgun (WGS) entry which is preliminary data.</text>
</comment>
<dbReference type="AlphaFoldDB" id="A0A7K1SR24"/>
<organism evidence="1 2">
    <name type="scientific">Spirosoma arboris</name>
    <dbReference type="NCBI Taxonomy" id="2682092"/>
    <lineage>
        <taxon>Bacteria</taxon>
        <taxon>Pseudomonadati</taxon>
        <taxon>Bacteroidota</taxon>
        <taxon>Cytophagia</taxon>
        <taxon>Cytophagales</taxon>
        <taxon>Cytophagaceae</taxon>
        <taxon>Spirosoma</taxon>
    </lineage>
</organism>
<dbReference type="RefSeq" id="WP_157591063.1">
    <property type="nucleotide sequence ID" value="NZ_WPIN01000036.1"/>
</dbReference>
<keyword evidence="2" id="KW-1185">Reference proteome</keyword>
<gene>
    <name evidence="1" type="ORF">GO755_40025</name>
</gene>
<name>A0A7K1SR24_9BACT</name>